<dbReference type="InterPro" id="IPR011707">
    <property type="entry name" value="Cu-oxidase-like_N"/>
</dbReference>
<dbReference type="Gene3D" id="2.60.40.420">
    <property type="entry name" value="Cupredoxins - blue copper proteins"/>
    <property type="match status" value="3"/>
</dbReference>
<dbReference type="InterPro" id="IPR045087">
    <property type="entry name" value="Cu-oxidase_fam"/>
</dbReference>
<evidence type="ECO:0000256" key="7">
    <source>
        <dbReference type="SAM" id="SignalP"/>
    </source>
</evidence>
<dbReference type="EMBL" id="CP099418">
    <property type="protein sequence ID" value="USW46731.1"/>
    <property type="molecule type" value="Genomic_DNA"/>
</dbReference>
<dbReference type="PANTHER" id="PTHR11709">
    <property type="entry name" value="MULTI-COPPER OXIDASE"/>
    <property type="match status" value="1"/>
</dbReference>
<evidence type="ECO:0000256" key="2">
    <source>
        <dbReference type="ARBA" id="ARBA00022723"/>
    </source>
</evidence>
<protein>
    <submittedName>
        <fullName evidence="11">Multicopper oxidase, type 1, multicopper oxidase, copper-binding, cupredoxin</fullName>
    </submittedName>
</protein>
<feature type="signal peptide" evidence="7">
    <location>
        <begin position="1"/>
        <end position="21"/>
    </location>
</feature>
<dbReference type="PANTHER" id="PTHR11709:SF488">
    <property type="entry name" value="LACCASE-RELATED"/>
    <property type="match status" value="1"/>
</dbReference>
<reference evidence="11" key="1">
    <citation type="submission" date="2022-06" db="EMBL/GenBank/DDBJ databases">
        <title>Complete genome sequences of two strains of the flax pathogen Septoria linicola.</title>
        <authorList>
            <person name="Lapalu N."/>
            <person name="Simon A."/>
            <person name="Demenou B."/>
            <person name="Paumier D."/>
            <person name="Guillot M.-P."/>
            <person name="Gout L."/>
            <person name="Valade R."/>
        </authorList>
    </citation>
    <scope>NUCLEOTIDE SEQUENCE</scope>
    <source>
        <strain evidence="11">SE15195</strain>
    </source>
</reference>
<evidence type="ECO:0000256" key="4">
    <source>
        <dbReference type="ARBA" id="ARBA00023002"/>
    </source>
</evidence>
<sequence>MRYIKSLVILVLLTCLDSTFARTAHFSIDIAEGLLDPTNTGPRPGILVNGTFPGPQLRLKVGDDLEFKVRNLYHEDIAIHFHGIKQAASPWSDGVPGVTQAAIHPGASFVYRWRAEEAGTSFYHGHSRGHIMDGLYGAIIIEPDVYTSRPFHLISKDASEQKAMVKAESQLQALLLGDYTHMPFEEFDHVQSNANAEILCMDSIIVNGRGAEYCLSRPQIDNVTDDTVWKLLDLVNVTGGLTDKGCLPPLQIVQGDFDMNLTALPARTFDQCDPGSHPQANYTVNVKSRDGWAALSFINAGAQHPLLVDVDGHVMHVISVDSQYIRPFTTDQVAVGNGNRIHVLIKLDQPAGRYTIRIANQLPSQVVAGYAHLVYDGIDRPATSSSKFNFAGRPLPGTQGFVLFDETMAVPYPPLQPAATVDRTHKFLLKKLGAPHTSGEWTLSGLSGYNSNLEHASPPLLFEPPDEPSDLFLRTFKNEWVDLIVETEGPISRYHPMHKHGNKFFVIGFGTGRYPWDTVEEGMQALPPGSFNLQNPPYLDTVRTKTSMTGAWLALRYKVEQSGAWMFHCHIQPHLSGGMGMVILDGVDYWPKTPDMYMEWNGFEPPTVAKVDLTDHGELKA</sequence>
<dbReference type="CDD" id="cd13850">
    <property type="entry name" value="CuRO_1_Abr2_like"/>
    <property type="match status" value="1"/>
</dbReference>
<dbReference type="PROSITE" id="PS00080">
    <property type="entry name" value="MULTICOPPER_OXIDASE2"/>
    <property type="match status" value="1"/>
</dbReference>
<organism evidence="11 12">
    <name type="scientific">Septoria linicola</name>
    <dbReference type="NCBI Taxonomy" id="215465"/>
    <lineage>
        <taxon>Eukaryota</taxon>
        <taxon>Fungi</taxon>
        <taxon>Dikarya</taxon>
        <taxon>Ascomycota</taxon>
        <taxon>Pezizomycotina</taxon>
        <taxon>Dothideomycetes</taxon>
        <taxon>Dothideomycetidae</taxon>
        <taxon>Mycosphaerellales</taxon>
        <taxon>Mycosphaerellaceae</taxon>
        <taxon>Septoria</taxon>
    </lineage>
</organism>
<dbReference type="InterPro" id="IPR008972">
    <property type="entry name" value="Cupredoxin"/>
</dbReference>
<dbReference type="GO" id="GO:0005507">
    <property type="term" value="F:copper ion binding"/>
    <property type="evidence" value="ECO:0007669"/>
    <property type="project" value="InterPro"/>
</dbReference>
<comment type="similarity">
    <text evidence="1">Belongs to the multicopper oxidase family.</text>
</comment>
<dbReference type="GO" id="GO:0016491">
    <property type="term" value="F:oxidoreductase activity"/>
    <property type="evidence" value="ECO:0007669"/>
    <property type="project" value="UniProtKB-KW"/>
</dbReference>
<evidence type="ECO:0000256" key="5">
    <source>
        <dbReference type="ARBA" id="ARBA00023008"/>
    </source>
</evidence>
<dbReference type="InterPro" id="IPR033138">
    <property type="entry name" value="Cu_oxidase_CS"/>
</dbReference>
<keyword evidence="2" id="KW-0479">Metal-binding</keyword>
<gene>
    <name evidence="11" type="ORF">Slin15195_G000500</name>
</gene>
<feature type="chain" id="PRO_5040279291" evidence="7">
    <location>
        <begin position="22"/>
        <end position="621"/>
    </location>
</feature>
<dbReference type="CDD" id="cd13898">
    <property type="entry name" value="CuRO_3_Abr2_like"/>
    <property type="match status" value="1"/>
</dbReference>
<dbReference type="Proteomes" id="UP001056384">
    <property type="component" value="Chromosome 1"/>
</dbReference>
<keyword evidence="3 7" id="KW-0732">Signal</keyword>
<dbReference type="SUPFAM" id="SSF49503">
    <property type="entry name" value="Cupredoxins"/>
    <property type="match status" value="3"/>
</dbReference>
<evidence type="ECO:0000256" key="3">
    <source>
        <dbReference type="ARBA" id="ARBA00022729"/>
    </source>
</evidence>
<dbReference type="Pfam" id="PF00394">
    <property type="entry name" value="Cu-oxidase"/>
    <property type="match status" value="1"/>
</dbReference>
<evidence type="ECO:0000259" key="9">
    <source>
        <dbReference type="Pfam" id="PF07731"/>
    </source>
</evidence>
<dbReference type="AlphaFoldDB" id="A0A9Q9AIW8"/>
<keyword evidence="6" id="KW-0325">Glycoprotein</keyword>
<evidence type="ECO:0000313" key="12">
    <source>
        <dbReference type="Proteomes" id="UP001056384"/>
    </source>
</evidence>
<proteinExistence type="inferred from homology"/>
<dbReference type="Pfam" id="PF07732">
    <property type="entry name" value="Cu-oxidase_3"/>
    <property type="match status" value="1"/>
</dbReference>
<dbReference type="InterPro" id="IPR002355">
    <property type="entry name" value="Cu_oxidase_Cu_BS"/>
</dbReference>
<keyword evidence="4" id="KW-0560">Oxidoreductase</keyword>
<feature type="domain" description="Plastocyanin-like" evidence="8">
    <location>
        <begin position="174"/>
        <end position="376"/>
    </location>
</feature>
<feature type="domain" description="Plastocyanin-like" evidence="9">
    <location>
        <begin position="477"/>
        <end position="585"/>
    </location>
</feature>
<feature type="domain" description="Plastocyanin-like" evidence="10">
    <location>
        <begin position="41"/>
        <end position="143"/>
    </location>
</feature>
<evidence type="ECO:0000259" key="10">
    <source>
        <dbReference type="Pfam" id="PF07732"/>
    </source>
</evidence>
<evidence type="ECO:0000259" key="8">
    <source>
        <dbReference type="Pfam" id="PF00394"/>
    </source>
</evidence>
<dbReference type="InterPro" id="IPR001117">
    <property type="entry name" value="Cu-oxidase_2nd"/>
</dbReference>
<evidence type="ECO:0000256" key="6">
    <source>
        <dbReference type="ARBA" id="ARBA00023180"/>
    </source>
</evidence>
<keyword evidence="12" id="KW-1185">Reference proteome</keyword>
<keyword evidence="5" id="KW-0186">Copper</keyword>
<dbReference type="Pfam" id="PF07731">
    <property type="entry name" value="Cu-oxidase_2"/>
    <property type="match status" value="1"/>
</dbReference>
<evidence type="ECO:0000256" key="1">
    <source>
        <dbReference type="ARBA" id="ARBA00010609"/>
    </source>
</evidence>
<evidence type="ECO:0000313" key="11">
    <source>
        <dbReference type="EMBL" id="USW46731.1"/>
    </source>
</evidence>
<name>A0A9Q9AIW8_9PEZI</name>
<dbReference type="InterPro" id="IPR011706">
    <property type="entry name" value="Cu-oxidase_C"/>
</dbReference>
<accession>A0A9Q9AIW8</accession>
<dbReference type="PROSITE" id="PS00079">
    <property type="entry name" value="MULTICOPPER_OXIDASE1"/>
    <property type="match status" value="1"/>
</dbReference>